<sequence>MVEKSKLEQSETQRQLRHSHQTLLHQYTVTACFADYIEAHNHFQRGGPALRVMAAW</sequence>
<accession>L1JTD1</accession>
<keyword evidence="3" id="KW-1185">Reference proteome</keyword>
<organism evidence="1">
    <name type="scientific">Guillardia theta (strain CCMP2712)</name>
    <name type="common">Cryptophyte</name>
    <dbReference type="NCBI Taxonomy" id="905079"/>
    <lineage>
        <taxon>Eukaryota</taxon>
        <taxon>Cryptophyceae</taxon>
        <taxon>Pyrenomonadales</taxon>
        <taxon>Geminigeraceae</taxon>
        <taxon>Guillardia</taxon>
    </lineage>
</organism>
<dbReference type="AlphaFoldDB" id="L1JTD1"/>
<proteinExistence type="predicted"/>
<dbReference type="GeneID" id="17307871"/>
<reference evidence="1 3" key="1">
    <citation type="journal article" date="2012" name="Nature">
        <title>Algal genomes reveal evolutionary mosaicism and the fate of nucleomorphs.</title>
        <authorList>
            <consortium name="DOE Joint Genome Institute"/>
            <person name="Curtis B.A."/>
            <person name="Tanifuji G."/>
            <person name="Burki F."/>
            <person name="Gruber A."/>
            <person name="Irimia M."/>
            <person name="Maruyama S."/>
            <person name="Arias M.C."/>
            <person name="Ball S.G."/>
            <person name="Gile G.H."/>
            <person name="Hirakawa Y."/>
            <person name="Hopkins J.F."/>
            <person name="Kuo A."/>
            <person name="Rensing S.A."/>
            <person name="Schmutz J."/>
            <person name="Symeonidi A."/>
            <person name="Elias M."/>
            <person name="Eveleigh R.J."/>
            <person name="Herman E.K."/>
            <person name="Klute M.J."/>
            <person name="Nakayama T."/>
            <person name="Obornik M."/>
            <person name="Reyes-Prieto A."/>
            <person name="Armbrust E.V."/>
            <person name="Aves S.J."/>
            <person name="Beiko R.G."/>
            <person name="Coutinho P."/>
            <person name="Dacks J.B."/>
            <person name="Durnford D.G."/>
            <person name="Fast N.M."/>
            <person name="Green B.R."/>
            <person name="Grisdale C.J."/>
            <person name="Hempel F."/>
            <person name="Henrissat B."/>
            <person name="Hoppner M.P."/>
            <person name="Ishida K."/>
            <person name="Kim E."/>
            <person name="Koreny L."/>
            <person name="Kroth P.G."/>
            <person name="Liu Y."/>
            <person name="Malik S.B."/>
            <person name="Maier U.G."/>
            <person name="McRose D."/>
            <person name="Mock T."/>
            <person name="Neilson J.A."/>
            <person name="Onodera N.T."/>
            <person name="Poole A.M."/>
            <person name="Pritham E.J."/>
            <person name="Richards T.A."/>
            <person name="Rocap G."/>
            <person name="Roy S.W."/>
            <person name="Sarai C."/>
            <person name="Schaack S."/>
            <person name="Shirato S."/>
            <person name="Slamovits C.H."/>
            <person name="Spencer D.F."/>
            <person name="Suzuki S."/>
            <person name="Worden A.Z."/>
            <person name="Zauner S."/>
            <person name="Barry K."/>
            <person name="Bell C."/>
            <person name="Bharti A.K."/>
            <person name="Crow J.A."/>
            <person name="Grimwood J."/>
            <person name="Kramer R."/>
            <person name="Lindquist E."/>
            <person name="Lucas S."/>
            <person name="Salamov A."/>
            <person name="McFadden G.I."/>
            <person name="Lane C.E."/>
            <person name="Keeling P.J."/>
            <person name="Gray M.W."/>
            <person name="Grigoriev I.V."/>
            <person name="Archibald J.M."/>
        </authorList>
    </citation>
    <scope>NUCLEOTIDE SEQUENCE</scope>
    <source>
        <strain evidence="1 3">CCMP2712</strain>
    </source>
</reference>
<dbReference type="PaxDb" id="55529-EKX51328"/>
<evidence type="ECO:0000313" key="3">
    <source>
        <dbReference type="Proteomes" id="UP000011087"/>
    </source>
</evidence>
<dbReference type="Proteomes" id="UP000011087">
    <property type="component" value="Unassembled WGS sequence"/>
</dbReference>
<reference evidence="2" key="3">
    <citation type="submission" date="2015-06" db="UniProtKB">
        <authorList>
            <consortium name="EnsemblProtists"/>
        </authorList>
    </citation>
    <scope>IDENTIFICATION</scope>
</reference>
<reference evidence="3" key="2">
    <citation type="submission" date="2012-11" db="EMBL/GenBank/DDBJ databases">
        <authorList>
            <person name="Kuo A."/>
            <person name="Curtis B.A."/>
            <person name="Tanifuji G."/>
            <person name="Burki F."/>
            <person name="Gruber A."/>
            <person name="Irimia M."/>
            <person name="Maruyama S."/>
            <person name="Arias M.C."/>
            <person name="Ball S.G."/>
            <person name="Gile G.H."/>
            <person name="Hirakawa Y."/>
            <person name="Hopkins J.F."/>
            <person name="Rensing S.A."/>
            <person name="Schmutz J."/>
            <person name="Symeonidi A."/>
            <person name="Elias M."/>
            <person name="Eveleigh R.J."/>
            <person name="Herman E.K."/>
            <person name="Klute M.J."/>
            <person name="Nakayama T."/>
            <person name="Obornik M."/>
            <person name="Reyes-Prieto A."/>
            <person name="Armbrust E.V."/>
            <person name="Aves S.J."/>
            <person name="Beiko R.G."/>
            <person name="Coutinho P."/>
            <person name="Dacks J.B."/>
            <person name="Durnford D.G."/>
            <person name="Fast N.M."/>
            <person name="Green B.R."/>
            <person name="Grisdale C."/>
            <person name="Hempe F."/>
            <person name="Henrissat B."/>
            <person name="Hoppner M.P."/>
            <person name="Ishida K.-I."/>
            <person name="Kim E."/>
            <person name="Koreny L."/>
            <person name="Kroth P.G."/>
            <person name="Liu Y."/>
            <person name="Malik S.-B."/>
            <person name="Maier U.G."/>
            <person name="McRose D."/>
            <person name="Mock T."/>
            <person name="Neilson J.A."/>
            <person name="Onodera N.T."/>
            <person name="Poole A.M."/>
            <person name="Pritham E.J."/>
            <person name="Richards T.A."/>
            <person name="Rocap G."/>
            <person name="Roy S.W."/>
            <person name="Sarai C."/>
            <person name="Schaack S."/>
            <person name="Shirato S."/>
            <person name="Slamovits C.H."/>
            <person name="Spencer D.F."/>
            <person name="Suzuki S."/>
            <person name="Worden A.Z."/>
            <person name="Zauner S."/>
            <person name="Barry K."/>
            <person name="Bell C."/>
            <person name="Bharti A.K."/>
            <person name="Crow J.A."/>
            <person name="Grimwood J."/>
            <person name="Kramer R."/>
            <person name="Lindquist E."/>
            <person name="Lucas S."/>
            <person name="Salamov A."/>
            <person name="McFadden G.I."/>
            <person name="Lane C.E."/>
            <person name="Keeling P.J."/>
            <person name="Gray M.W."/>
            <person name="Grigoriev I.V."/>
            <person name="Archibald J.M."/>
        </authorList>
    </citation>
    <scope>NUCLEOTIDE SEQUENCE</scope>
    <source>
        <strain evidence="3">CCMP2712</strain>
    </source>
</reference>
<gene>
    <name evidence="1" type="ORF">GUITHDRAFT_151042</name>
</gene>
<evidence type="ECO:0000313" key="2">
    <source>
        <dbReference type="EnsemblProtists" id="EKX51328"/>
    </source>
</evidence>
<dbReference type="KEGG" id="gtt:GUITHDRAFT_151042"/>
<dbReference type="RefSeq" id="XP_005838308.1">
    <property type="nucleotide sequence ID" value="XM_005838251.1"/>
</dbReference>
<name>L1JTD1_GUITC</name>
<dbReference type="PROSITE" id="PS51257">
    <property type="entry name" value="PROKAR_LIPOPROTEIN"/>
    <property type="match status" value="1"/>
</dbReference>
<dbReference type="HOGENOM" id="CLU_3018335_0_0_1"/>
<dbReference type="EnsemblProtists" id="EKX51328">
    <property type="protein sequence ID" value="EKX51328"/>
    <property type="gene ID" value="GUITHDRAFT_151042"/>
</dbReference>
<dbReference type="EMBL" id="JH992976">
    <property type="protein sequence ID" value="EKX51328.1"/>
    <property type="molecule type" value="Genomic_DNA"/>
</dbReference>
<protein>
    <submittedName>
        <fullName evidence="1 2">Uncharacterized protein</fullName>
    </submittedName>
</protein>
<evidence type="ECO:0000313" key="1">
    <source>
        <dbReference type="EMBL" id="EKX51328.1"/>
    </source>
</evidence>